<dbReference type="AlphaFoldDB" id="A0A0C1DAX9"/>
<evidence type="ECO:0000256" key="1">
    <source>
        <dbReference type="SAM" id="Phobius"/>
    </source>
</evidence>
<evidence type="ECO:0000313" key="3">
    <source>
        <dbReference type="Proteomes" id="UP000031246"/>
    </source>
</evidence>
<sequence>PPPPPPPTPPKNNHILFKITTSIITILIIGIVYWFWRNNADKTIRTAKPTEQCMYWTGQHYEPINCDNNDLRKPKIALNKEQLEHQQRITMPDTLTNYALGKVWYGKVNGSLDKTPQFYTDSGTNPLDTTKRLLPLTPYMLNKYVSYERHLLNMLVWIVSLFVLFSLLVTLAYQTRPRHKKGKI</sequence>
<feature type="transmembrane region" description="Helical" evidence="1">
    <location>
        <begin position="151"/>
        <end position="173"/>
    </location>
</feature>
<evidence type="ECO:0000313" key="2">
    <source>
        <dbReference type="EMBL" id="KIA91130.1"/>
    </source>
</evidence>
<reference evidence="2 3" key="1">
    <citation type="submission" date="2014-10" db="EMBL/GenBank/DDBJ databases">
        <title>Pedobacter Kyungheensis.</title>
        <authorList>
            <person name="Anderson B.M."/>
            <person name="Newman J.D."/>
        </authorList>
    </citation>
    <scope>NUCLEOTIDE SEQUENCE [LARGE SCALE GENOMIC DNA]</scope>
    <source>
        <strain evidence="2 3">KACC 16221</strain>
    </source>
</reference>
<keyword evidence="1" id="KW-1133">Transmembrane helix</keyword>
<feature type="transmembrane region" description="Helical" evidence="1">
    <location>
        <begin position="15"/>
        <end position="36"/>
    </location>
</feature>
<organism evidence="2 3">
    <name type="scientific">Pedobacter kyungheensis</name>
    <dbReference type="NCBI Taxonomy" id="1069985"/>
    <lineage>
        <taxon>Bacteria</taxon>
        <taxon>Pseudomonadati</taxon>
        <taxon>Bacteroidota</taxon>
        <taxon>Sphingobacteriia</taxon>
        <taxon>Sphingobacteriales</taxon>
        <taxon>Sphingobacteriaceae</taxon>
        <taxon>Pedobacter</taxon>
    </lineage>
</organism>
<comment type="caution">
    <text evidence="2">The sequence shown here is derived from an EMBL/GenBank/DDBJ whole genome shotgun (WGS) entry which is preliminary data.</text>
</comment>
<protein>
    <submittedName>
        <fullName evidence="2">Uncharacterized protein</fullName>
    </submittedName>
</protein>
<proteinExistence type="predicted"/>
<keyword evidence="1" id="KW-0812">Transmembrane</keyword>
<dbReference type="EMBL" id="JSYN01000034">
    <property type="protein sequence ID" value="KIA91130.1"/>
    <property type="molecule type" value="Genomic_DNA"/>
</dbReference>
<accession>A0A0C1DAX9</accession>
<keyword evidence="3" id="KW-1185">Reference proteome</keyword>
<name>A0A0C1DAX9_9SPHI</name>
<gene>
    <name evidence="2" type="ORF">OC25_22960</name>
</gene>
<dbReference type="Proteomes" id="UP000031246">
    <property type="component" value="Unassembled WGS sequence"/>
</dbReference>
<feature type="non-terminal residue" evidence="2">
    <location>
        <position position="1"/>
    </location>
</feature>
<keyword evidence="1" id="KW-0472">Membrane</keyword>